<feature type="transmembrane region" description="Helical" evidence="2">
    <location>
        <begin position="248"/>
        <end position="267"/>
    </location>
</feature>
<feature type="signal peptide" evidence="3">
    <location>
        <begin position="1"/>
        <end position="22"/>
    </location>
</feature>
<dbReference type="GO" id="GO:0006629">
    <property type="term" value="P:lipid metabolic process"/>
    <property type="evidence" value="ECO:0007669"/>
    <property type="project" value="InterPro"/>
</dbReference>
<evidence type="ECO:0008006" key="6">
    <source>
        <dbReference type="Google" id="ProtNLM"/>
    </source>
</evidence>
<feature type="transmembrane region" description="Helical" evidence="2">
    <location>
        <begin position="173"/>
        <end position="195"/>
    </location>
</feature>
<organism evidence="4 5">
    <name type="scientific">Chlamydomonas reinhardtii</name>
    <name type="common">Chlamydomonas smithii</name>
    <dbReference type="NCBI Taxonomy" id="3055"/>
    <lineage>
        <taxon>Eukaryota</taxon>
        <taxon>Viridiplantae</taxon>
        <taxon>Chlorophyta</taxon>
        <taxon>core chlorophytes</taxon>
        <taxon>Chlorophyceae</taxon>
        <taxon>CS clade</taxon>
        <taxon>Chlamydomonadales</taxon>
        <taxon>Chlamydomonadaceae</taxon>
        <taxon>Chlamydomonas</taxon>
    </lineage>
</organism>
<keyword evidence="2" id="KW-0472">Membrane</keyword>
<evidence type="ECO:0000313" key="5">
    <source>
        <dbReference type="Proteomes" id="UP000006906"/>
    </source>
</evidence>
<evidence type="ECO:0000313" key="4">
    <source>
        <dbReference type="EMBL" id="PNW86844.1"/>
    </source>
</evidence>
<feature type="transmembrane region" description="Helical" evidence="2">
    <location>
        <begin position="500"/>
        <end position="520"/>
    </location>
</feature>
<dbReference type="Proteomes" id="UP000006906">
    <property type="component" value="Chromosome 2"/>
</dbReference>
<feature type="region of interest" description="Disordered" evidence="1">
    <location>
        <begin position="363"/>
        <end position="493"/>
    </location>
</feature>
<keyword evidence="5" id="KW-1185">Reference proteome</keyword>
<dbReference type="STRING" id="3055.A0A2K3E247"/>
<keyword evidence="3" id="KW-0732">Signal</keyword>
<dbReference type="GeneID" id="5725588"/>
<dbReference type="ExpressionAtlas" id="A0A2K3E247">
    <property type="expression patterns" value="baseline"/>
</dbReference>
<dbReference type="PANTHER" id="PTHR31595">
    <property type="entry name" value="LONG-CHAIN-ALCOHOL O-FATTY-ACYLTRANSFERASE 3-RELATED"/>
    <property type="match status" value="1"/>
</dbReference>
<feature type="compositionally biased region" description="Low complexity" evidence="1">
    <location>
        <begin position="406"/>
        <end position="424"/>
    </location>
</feature>
<dbReference type="GO" id="GO:0008374">
    <property type="term" value="F:O-acyltransferase activity"/>
    <property type="evidence" value="ECO:0007669"/>
    <property type="project" value="InterPro"/>
</dbReference>
<reference evidence="4 5" key="1">
    <citation type="journal article" date="2007" name="Science">
        <title>The Chlamydomonas genome reveals the evolution of key animal and plant functions.</title>
        <authorList>
            <person name="Merchant S.S."/>
            <person name="Prochnik S.E."/>
            <person name="Vallon O."/>
            <person name="Harris E.H."/>
            <person name="Karpowicz S.J."/>
            <person name="Witman G.B."/>
            <person name="Terry A."/>
            <person name="Salamov A."/>
            <person name="Fritz-Laylin L.K."/>
            <person name="Marechal-Drouard L."/>
            <person name="Marshall W.F."/>
            <person name="Qu L.H."/>
            <person name="Nelson D.R."/>
            <person name="Sanderfoot A.A."/>
            <person name="Spalding M.H."/>
            <person name="Kapitonov V.V."/>
            <person name="Ren Q."/>
            <person name="Ferris P."/>
            <person name="Lindquist E."/>
            <person name="Shapiro H."/>
            <person name="Lucas S.M."/>
            <person name="Grimwood J."/>
            <person name="Schmutz J."/>
            <person name="Cardol P."/>
            <person name="Cerutti H."/>
            <person name="Chanfreau G."/>
            <person name="Chen C.L."/>
            <person name="Cognat V."/>
            <person name="Croft M.T."/>
            <person name="Dent R."/>
            <person name="Dutcher S."/>
            <person name="Fernandez E."/>
            <person name="Fukuzawa H."/>
            <person name="Gonzalez-Ballester D."/>
            <person name="Gonzalez-Halphen D."/>
            <person name="Hallmann A."/>
            <person name="Hanikenne M."/>
            <person name="Hippler M."/>
            <person name="Inwood W."/>
            <person name="Jabbari K."/>
            <person name="Kalanon M."/>
            <person name="Kuras R."/>
            <person name="Lefebvre P.A."/>
            <person name="Lemaire S.D."/>
            <person name="Lobanov A.V."/>
            <person name="Lohr M."/>
            <person name="Manuell A."/>
            <person name="Meier I."/>
            <person name="Mets L."/>
            <person name="Mittag M."/>
            <person name="Mittelmeier T."/>
            <person name="Moroney J.V."/>
            <person name="Moseley J."/>
            <person name="Napoli C."/>
            <person name="Nedelcu A.M."/>
            <person name="Niyogi K."/>
            <person name="Novoselov S.V."/>
            <person name="Paulsen I.T."/>
            <person name="Pazour G."/>
            <person name="Purton S."/>
            <person name="Ral J.P."/>
            <person name="Riano-Pachon D.M."/>
            <person name="Riekhof W."/>
            <person name="Rymarquis L."/>
            <person name="Schroda M."/>
            <person name="Stern D."/>
            <person name="Umen J."/>
            <person name="Willows R."/>
            <person name="Wilson N."/>
            <person name="Zimmer S.L."/>
            <person name="Allmer J."/>
            <person name="Balk J."/>
            <person name="Bisova K."/>
            <person name="Chen C.J."/>
            <person name="Elias M."/>
            <person name="Gendler K."/>
            <person name="Hauser C."/>
            <person name="Lamb M.R."/>
            <person name="Ledford H."/>
            <person name="Long J.C."/>
            <person name="Minagawa J."/>
            <person name="Page M.D."/>
            <person name="Pan J."/>
            <person name="Pootakham W."/>
            <person name="Roje S."/>
            <person name="Rose A."/>
            <person name="Stahlberg E."/>
            <person name="Terauchi A.M."/>
            <person name="Yang P."/>
            <person name="Ball S."/>
            <person name="Bowler C."/>
            <person name="Dieckmann C.L."/>
            <person name="Gladyshev V.N."/>
            <person name="Green P."/>
            <person name="Jorgensen R."/>
            <person name="Mayfield S."/>
            <person name="Mueller-Roeber B."/>
            <person name="Rajamani S."/>
            <person name="Sayre R.T."/>
            <person name="Brokstein P."/>
            <person name="Dubchak I."/>
            <person name="Goodstein D."/>
            <person name="Hornick L."/>
            <person name="Huang Y.W."/>
            <person name="Jhaveri J."/>
            <person name="Luo Y."/>
            <person name="Martinez D."/>
            <person name="Ngau W.C."/>
            <person name="Otillar B."/>
            <person name="Poliakov A."/>
            <person name="Porter A."/>
            <person name="Szajkowski L."/>
            <person name="Werner G."/>
            <person name="Zhou K."/>
            <person name="Grigoriev I.V."/>
            <person name="Rokhsar D.S."/>
            <person name="Grossman A.R."/>
        </authorList>
    </citation>
    <scope>NUCLEOTIDE SEQUENCE [LARGE SCALE GENOMIC DNA]</scope>
    <source>
        <strain evidence="5">CC-503</strain>
    </source>
</reference>
<sequence>MKPLSLASCCVLLLSLAAAAAAQHQPSEAATATASPGSSSINTSAAAALLPPEGSAPPPALASEATPPPNAFAAAANSKPSSSTGTKSTVKSSVAKGVALLQCFDELLWPAAVAMPRLAVKALFLYTYAALSALYAVAVVRRLAPGRQRCIAAAPVILSHLLAPLVLDHRTEPLLITPVAGIFSLSAFKLLAFALGRGPLVLDWLSPLQFCGVFLGPVVPIEVFTVGSQDTARRHTVKHGRQLLWDSWRSVGVGMLVTWVLAVPGIPVMARHWLYTLCSATFLNAVFDVLAAAVHGSLGISSAPSFDRPWLSSSFQDFWARRWNLTTTYMMRVLVYEPVIQGSLLPPPAAPAAVATPVAAPASPAHAAKVEGQPQQQEQEQEVTKAQQQEDREGEVGEGQQEERNAGAAAAAAPAGPAKTAAEPDGGDEGAGDGLRRRRAFGKESAQARHTMTGELGAGSTAKAHQLKDKATNGGGAHGSSSSDKDGRSGGRRPTQLRRFLALQAVFLFSGLWHILIFWYNTRVFSWKWAAFFTVQAPILMVERAVHKLGGRLGVRVPHALQVFSANFLLIVVARPLFFGPADDTGFAQRNLAVGQAPLWAAADWLGHLRAAGQQQRQ</sequence>
<dbReference type="InParanoid" id="A0A2K3E247"/>
<feature type="transmembrane region" description="Helical" evidence="2">
    <location>
        <begin position="118"/>
        <end position="138"/>
    </location>
</feature>
<dbReference type="EMBL" id="CM008963">
    <property type="protein sequence ID" value="PNW86844.1"/>
    <property type="molecule type" value="Genomic_DNA"/>
</dbReference>
<evidence type="ECO:0000256" key="3">
    <source>
        <dbReference type="SAM" id="SignalP"/>
    </source>
</evidence>
<keyword evidence="2" id="KW-1133">Transmembrane helix</keyword>
<proteinExistence type="predicted"/>
<name>A0A2K3E247_CHLRE</name>
<evidence type="ECO:0000256" key="1">
    <source>
        <dbReference type="SAM" id="MobiDB-lite"/>
    </source>
</evidence>
<dbReference type="KEGG" id="cre:CHLRE_02g098050v5"/>
<feature type="compositionally biased region" description="Low complexity" evidence="1">
    <location>
        <begin position="363"/>
        <end position="378"/>
    </location>
</feature>
<protein>
    <recommendedName>
        <fullName evidence="6">Wax synthase domain-containing protein</fullName>
    </recommendedName>
</protein>
<keyword evidence="2" id="KW-0812">Transmembrane</keyword>
<gene>
    <name evidence="4" type="ORF">CHLRE_02g098050v5</name>
</gene>
<accession>A0A2K3E247</accession>
<dbReference type="RefSeq" id="XP_001699836.2">
    <property type="nucleotide sequence ID" value="XM_001699784.2"/>
</dbReference>
<feature type="chain" id="PRO_5014451868" description="Wax synthase domain-containing protein" evidence="3">
    <location>
        <begin position="23"/>
        <end position="618"/>
    </location>
</feature>
<dbReference type="Gramene" id="PNW86844">
    <property type="protein sequence ID" value="PNW86844"/>
    <property type="gene ID" value="CHLRE_02g098050v5"/>
</dbReference>
<feature type="compositionally biased region" description="Basic and acidic residues" evidence="1">
    <location>
        <begin position="388"/>
        <end position="405"/>
    </location>
</feature>
<dbReference type="PaxDb" id="3055-EDP07532"/>
<dbReference type="PANTHER" id="PTHR31595:SF57">
    <property type="entry name" value="OS04G0481900 PROTEIN"/>
    <property type="match status" value="1"/>
</dbReference>
<dbReference type="OrthoDB" id="548170at2759"/>
<dbReference type="InterPro" id="IPR044851">
    <property type="entry name" value="Wax_synthase"/>
</dbReference>
<dbReference type="AlphaFoldDB" id="A0A2K3E247"/>
<evidence type="ECO:0000256" key="2">
    <source>
        <dbReference type="SAM" id="Phobius"/>
    </source>
</evidence>